<feature type="domain" description="FHA" evidence="1">
    <location>
        <begin position="375"/>
        <end position="427"/>
    </location>
</feature>
<name>A0ABS7YAA9_9BURK</name>
<dbReference type="PANTHER" id="PTHR31302:SF0">
    <property type="entry name" value="TRANSMEMBRANE PROTEIN WITH METALLOPHOSPHOESTERASE DOMAIN"/>
    <property type="match status" value="1"/>
</dbReference>
<dbReference type="PANTHER" id="PTHR31302">
    <property type="entry name" value="TRANSMEMBRANE PROTEIN WITH METALLOPHOSPHOESTERASE DOMAIN-RELATED"/>
    <property type="match status" value="1"/>
</dbReference>
<gene>
    <name evidence="2" type="ORF">LE190_11955</name>
</gene>
<dbReference type="EMBL" id="JAHYBX010000003">
    <property type="protein sequence ID" value="MCA1856631.1"/>
    <property type="molecule type" value="Genomic_DNA"/>
</dbReference>
<dbReference type="InterPro" id="IPR004843">
    <property type="entry name" value="Calcineurin-like_PHP"/>
</dbReference>
<dbReference type="Gene3D" id="3.40.50.300">
    <property type="entry name" value="P-loop containing nucleotide triphosphate hydrolases"/>
    <property type="match status" value="1"/>
</dbReference>
<dbReference type="Proteomes" id="UP001198602">
    <property type="component" value="Unassembled WGS sequence"/>
</dbReference>
<dbReference type="InterPro" id="IPR027417">
    <property type="entry name" value="P-loop_NTPase"/>
</dbReference>
<dbReference type="InterPro" id="IPR000253">
    <property type="entry name" value="FHA_dom"/>
</dbReference>
<evidence type="ECO:0000313" key="2">
    <source>
        <dbReference type="EMBL" id="MCA1856631.1"/>
    </source>
</evidence>
<accession>A0ABS7YAA9</accession>
<keyword evidence="3" id="KW-1185">Reference proteome</keyword>
<dbReference type="PROSITE" id="PS50006">
    <property type="entry name" value="FHA_DOMAIN"/>
    <property type="match status" value="1"/>
</dbReference>
<dbReference type="Gene3D" id="1.25.10.10">
    <property type="entry name" value="Leucine-rich Repeat Variant"/>
    <property type="match status" value="1"/>
</dbReference>
<organism evidence="2 3">
    <name type="scientific">Massilia hydrophila</name>
    <dbReference type="NCBI Taxonomy" id="3044279"/>
    <lineage>
        <taxon>Bacteria</taxon>
        <taxon>Pseudomonadati</taxon>
        <taxon>Pseudomonadota</taxon>
        <taxon>Betaproteobacteria</taxon>
        <taxon>Burkholderiales</taxon>
        <taxon>Oxalobacteraceae</taxon>
        <taxon>Telluria group</taxon>
        <taxon>Massilia</taxon>
    </lineage>
</organism>
<dbReference type="InterPro" id="IPR007111">
    <property type="entry name" value="NACHT_NTPase"/>
</dbReference>
<reference evidence="2 3" key="1">
    <citation type="submission" date="2021-07" db="EMBL/GenBank/DDBJ databases">
        <title>Characterization of Violacein-producing bacteria and related species.</title>
        <authorList>
            <person name="Wilson H.S."/>
            <person name="De Leon M.E."/>
        </authorList>
    </citation>
    <scope>NUCLEOTIDE SEQUENCE [LARGE SCALE GENOMIC DNA]</scope>
    <source>
        <strain evidence="2 3">HSC-2F05</strain>
    </source>
</reference>
<dbReference type="SUPFAM" id="SSF48371">
    <property type="entry name" value="ARM repeat"/>
    <property type="match status" value="1"/>
</dbReference>
<dbReference type="Pfam" id="PF05729">
    <property type="entry name" value="NACHT"/>
    <property type="match status" value="1"/>
</dbReference>
<dbReference type="Pfam" id="PF00149">
    <property type="entry name" value="Metallophos"/>
    <property type="match status" value="1"/>
</dbReference>
<comment type="caution">
    <text evidence="2">The sequence shown here is derived from an EMBL/GenBank/DDBJ whole genome shotgun (WGS) entry which is preliminary data.</text>
</comment>
<dbReference type="Gene3D" id="3.60.21.10">
    <property type="match status" value="1"/>
</dbReference>
<dbReference type="InterPro" id="IPR011989">
    <property type="entry name" value="ARM-like"/>
</dbReference>
<protein>
    <submittedName>
        <fullName evidence="2">Metallophosphoesterase</fullName>
    </submittedName>
</protein>
<dbReference type="InterPro" id="IPR016024">
    <property type="entry name" value="ARM-type_fold"/>
</dbReference>
<dbReference type="SUPFAM" id="SSF56300">
    <property type="entry name" value="Metallo-dependent phosphatases"/>
    <property type="match status" value="1"/>
</dbReference>
<dbReference type="InterPro" id="IPR029052">
    <property type="entry name" value="Metallo-depent_PP-like"/>
</dbReference>
<proteinExistence type="predicted"/>
<dbReference type="RefSeq" id="WP_225238892.1">
    <property type="nucleotide sequence ID" value="NZ_JAHYBX010000003.1"/>
</dbReference>
<dbReference type="SUPFAM" id="SSF52540">
    <property type="entry name" value="P-loop containing nucleoside triphosphate hydrolases"/>
    <property type="match status" value="1"/>
</dbReference>
<evidence type="ECO:0000259" key="1">
    <source>
        <dbReference type="PROSITE" id="PS50006"/>
    </source>
</evidence>
<dbReference type="InterPro" id="IPR051158">
    <property type="entry name" value="Metallophosphoesterase_sf"/>
</dbReference>
<evidence type="ECO:0000313" key="3">
    <source>
        <dbReference type="Proteomes" id="UP001198602"/>
    </source>
</evidence>
<sequence length="1626" mass="180286">MSLNSAPFLRWLHLTDLHIGNNVETQRIAMQSLVRAIENHSGGRPFDLVILTGDLVYSGKRAEFDSLINTLITPLRDLELCKDALFVAVPGNHDLDCDISCPLNWSGIGQSRQDIFFNLDSKGQQVRQGRASAFAEYSEFVQRANITSVDPLKVPAELKIIEIRERKFALITLVTCYFSDKEVKDYQKAPMPVQPIRAVLQDRAVNLANTIVLGHHPSNWFLSDTDRRFGSLMYEENALYLHGHEHLVTPKFSGRGLTSLGFGAVYPGSLDSSAKTYYRNSFAICELDDHLHVQVISWDGENGVWKPEQHLPVDFSDDSERLEGGYKLKLPTTVIGSQTMSPLGQLASAVKGEVRIDRVIWVANNEVQRWTDILTLMGNLTIGSESYKLPAQVLASGHVQFRVRDSRGSYLVHAVAANGDMLNPEQLKNINTELDTRDYDGCFVSTMGALGRDAKTLADQLSVRKNLRVFERTEIVKALLRSLNAGQRQALTTSDPQLTDVSLVITDNGLALLFEDATRQEWFTIVGESGHVLTESDSLVRQLRETIPSLLRMQFISSTIGSNSEEQVCVPIVVFDRDEYLSKSHAHFDDVRYAPLAALGLKFKSGSLSEMYVAASADVGGSTKTSQNATRALTELLESLRLPAAHREQLEAQMRARYGLERTVEVGAATQLYQRYNNIVVLGDPGSGKTCFLKHEILSYCLGKEDEGWYSGHLPVYVSLADAARLSSEGEDMLGICEKQSVRRGIDLPRVVIEEELARGTVAFFFDGLDEVGHIDKRIGLMAEIGRLVKSYSKYGNRFVIASRPAAVQPVDVPDVFTYVQLKGLTESEMRVLASRVLTARLGEVSEEPLEKDESDLVERLLADTKNNSGIARIAKNPLLLTLLVLIYANTGALSAKRHVIYTQAIKTLVSVRGREYRENPISEADLRTRLGAVAVAIFSREIDEIPRREDVARILASAMSQRGGNAIEGINKFLQEVAEATGLLSIHSQGEQPSEDDLITFMHFSFLEYYAAAGLIARGHTTVLTRLCRNPRWKDVTTLMFGILSDYRDITMDIKTLLHEDSQADRITQHRLLLALDCASECDVPPEGAQELLAEAIVTCISNGAGRFSGELRESLASKIQAFMTNSGRRVEMALEKGLAHENPLVVAAFCHLIAAMDQDVTVSTNVRSAFVNALKLDHPSVNSAAMLAIEKHCELRDEEAQNAVGRALNGNLTERHSALKVLCAVPEYQGLYTQKVQDLLNDTNPLISELAANSVLLNGLRSGSWSDPESPSDFAIRERVLVKLSQSDQESPIAVSGVTLDNAVVEQLLASTSAAANELAVRYVALVKDEAAYVHRTLSRTMRTSSNSRIIAACMDSFRSATDAITLFNIADTDFVCRLIDHKERNVRLSALKLMGELPDDEQVVETLREVLRAPDAVRERRNEAAEAAKALAKHVRRNPKLKAEILELVLSFIPAIDSSFGDDNHQEHIRTMLFVCESIGGTNQQAAQKMLALGENYKVPDRIRRQAIRAFGRLADATLPNVQTLCILLDKNDFKLKEAIYPSVTSFIKRMSGKVEYVRRIYRSLESLKTSLEKAWVRETSASLESIDPIAPRDIRAAIIEIENLTAAYEEFAERATSAPMLK</sequence>